<feature type="domain" description="BTB" evidence="1">
    <location>
        <begin position="148"/>
        <end position="211"/>
    </location>
</feature>
<dbReference type="Proteomes" id="UP000095300">
    <property type="component" value="Unassembled WGS sequence"/>
</dbReference>
<dbReference type="PANTHER" id="PTHR22667:SF0">
    <property type="entry name" value="AT01380P-RELATED"/>
    <property type="match status" value="1"/>
</dbReference>
<dbReference type="Gene3D" id="3.30.710.10">
    <property type="entry name" value="Potassium Channel Kv1.1, Chain A"/>
    <property type="match status" value="1"/>
</dbReference>
<dbReference type="SUPFAM" id="SSF54695">
    <property type="entry name" value="POZ domain"/>
    <property type="match status" value="1"/>
</dbReference>
<dbReference type="STRING" id="35570.A0A1I8Q3P8"/>
<dbReference type="Pfam" id="PF07707">
    <property type="entry name" value="BACK"/>
    <property type="match status" value="1"/>
</dbReference>
<dbReference type="AlphaFoldDB" id="A0A1I8Q3P8"/>
<evidence type="ECO:0000313" key="2">
    <source>
        <dbReference type="EnsemblMetazoa" id="SCAU013588-PA"/>
    </source>
</evidence>
<accession>A0A1I8Q3P8</accession>
<evidence type="ECO:0000313" key="3">
    <source>
        <dbReference type="Proteomes" id="UP000095300"/>
    </source>
</evidence>
<proteinExistence type="predicted"/>
<dbReference type="Pfam" id="PF00651">
    <property type="entry name" value="BTB"/>
    <property type="match status" value="1"/>
</dbReference>
<reference evidence="2" key="1">
    <citation type="submission" date="2020-05" db="UniProtKB">
        <authorList>
            <consortium name="EnsemblMetazoa"/>
        </authorList>
    </citation>
    <scope>IDENTIFICATION</scope>
    <source>
        <strain evidence="2">USDA</strain>
    </source>
</reference>
<dbReference type="SMART" id="SM00225">
    <property type="entry name" value="BTB"/>
    <property type="match status" value="1"/>
</dbReference>
<protein>
    <recommendedName>
        <fullName evidence="1">BTB domain-containing protein</fullName>
    </recommendedName>
</protein>
<sequence length="476" mass="55376">MNALSQNSSEGSSVIECLDQLSLQDHKDGNASPNSSINARPTNFKVLDCQVSYQNPEFDAQSAILDEIRTVDFDLKEKAFDQILTSPRKIIPMAMANEANESYECNEKSLLEMGFKTNEIEGWEQICQPPKDNLYQLLRNTIDNRIKPDVEVHIGSAKFRVHLMVLQCYSEFFMQQCDNEVLIVLPADMVTPEAFLTVYKWMTADEPKIQRERILELFMAAKFLNIKQLEYQCWLCLDDTVCFREDTAFLLYLESRNYDLEDVQNLMLTRICKFFLTLVASKEFLSLSPKEICTLLSLNSIGVNSEIEILMAAVRWLLYNWDEREPHILDVIKCVRFNLMPAVYLVTLNNDMDVPELQCIVKIPEVKKMINDGITYTTIQSFYGNNREEFLQTIERYNLLIPSVREWIYDGQCDYHRCLKCPNFHGITYSSFLKYLDAIRTMGKDYWRSLKLSNEIDNTLQCCSNQPTTNDGERRR</sequence>
<dbReference type="EnsemblMetazoa" id="SCAU013588-RA">
    <property type="protein sequence ID" value="SCAU013588-PA"/>
    <property type="gene ID" value="SCAU013588"/>
</dbReference>
<dbReference type="SMART" id="SM00875">
    <property type="entry name" value="BACK"/>
    <property type="match status" value="1"/>
</dbReference>
<dbReference type="KEGG" id="scac:106091338"/>
<dbReference type="OrthoDB" id="6350321at2759"/>
<dbReference type="InterPro" id="IPR031750">
    <property type="entry name" value="DUF4734"/>
</dbReference>
<dbReference type="InterPro" id="IPR000210">
    <property type="entry name" value="BTB/POZ_dom"/>
</dbReference>
<keyword evidence="3" id="KW-1185">Reference proteome</keyword>
<dbReference type="CDD" id="cd18186">
    <property type="entry name" value="BTB_POZ_ZBTB_KLHL-like"/>
    <property type="match status" value="1"/>
</dbReference>
<gene>
    <name evidence="2" type="primary">106091338</name>
</gene>
<dbReference type="PROSITE" id="PS50097">
    <property type="entry name" value="BTB"/>
    <property type="match status" value="1"/>
</dbReference>
<evidence type="ECO:0000259" key="1">
    <source>
        <dbReference type="PROSITE" id="PS50097"/>
    </source>
</evidence>
<organism evidence="2 3">
    <name type="scientific">Stomoxys calcitrans</name>
    <name type="common">Stable fly</name>
    <name type="synonym">Conops calcitrans</name>
    <dbReference type="NCBI Taxonomy" id="35570"/>
    <lineage>
        <taxon>Eukaryota</taxon>
        <taxon>Metazoa</taxon>
        <taxon>Ecdysozoa</taxon>
        <taxon>Arthropoda</taxon>
        <taxon>Hexapoda</taxon>
        <taxon>Insecta</taxon>
        <taxon>Pterygota</taxon>
        <taxon>Neoptera</taxon>
        <taxon>Endopterygota</taxon>
        <taxon>Diptera</taxon>
        <taxon>Brachycera</taxon>
        <taxon>Muscomorpha</taxon>
        <taxon>Muscoidea</taxon>
        <taxon>Muscidae</taxon>
        <taxon>Stomoxys</taxon>
    </lineage>
</organism>
<dbReference type="VEuPathDB" id="VectorBase:SCAU013588"/>
<dbReference type="InterPro" id="IPR011705">
    <property type="entry name" value="BACK"/>
</dbReference>
<name>A0A1I8Q3P8_STOCA</name>
<dbReference type="Pfam" id="PF15881">
    <property type="entry name" value="DUF4734"/>
    <property type="match status" value="1"/>
</dbReference>
<dbReference type="InterPro" id="IPR011333">
    <property type="entry name" value="SKP1/BTB/POZ_sf"/>
</dbReference>
<dbReference type="PANTHER" id="PTHR22667">
    <property type="entry name" value="AT01380P-RELATED"/>
    <property type="match status" value="1"/>
</dbReference>
<dbReference type="Gene3D" id="1.25.40.420">
    <property type="match status" value="1"/>
</dbReference>